<feature type="repeat" description="ANK" evidence="3">
    <location>
        <begin position="222"/>
        <end position="245"/>
    </location>
</feature>
<sequence>MTPVRSSTTTSGYTGHSLIQQRRVDPLIFGGADGLWDTIAKSKGSDVTVEKIISNFLRRGGSPNTAKQQSSSSSHVVKSGYGLIHALIVTKAPGSLDLLLQQGANPNAMTLSTVEEEKCSPCYLAAKVGWLPGLQKLVQAGGDLLTSRGAGMKNKTVLHIAAESCHAAVVEYIVQITQGELNNQVDAQGATVLHYACASGHTDLVSLLARACQVPVLQADYQGELPLHWAVRHGRLEVVTLLIERFGLDCNAYVPRRVSTPLDLAKSGGHKRLVDYLKGLGALSTKKMDKRREEELANKVPGHFESTLSRHGLFADADDF</sequence>
<name>A0A1X2IYW9_9FUNG</name>
<gene>
    <name evidence="4" type="ORF">BCR42DRAFT_317784</name>
</gene>
<dbReference type="InterPro" id="IPR036770">
    <property type="entry name" value="Ankyrin_rpt-contain_sf"/>
</dbReference>
<dbReference type="GO" id="GO:0005634">
    <property type="term" value="C:nucleus"/>
    <property type="evidence" value="ECO:0007669"/>
    <property type="project" value="TreeGrafter"/>
</dbReference>
<evidence type="ECO:0000256" key="2">
    <source>
        <dbReference type="ARBA" id="ARBA00023043"/>
    </source>
</evidence>
<keyword evidence="5" id="KW-1185">Reference proteome</keyword>
<keyword evidence="2 3" id="KW-0040">ANK repeat</keyword>
<evidence type="ECO:0000313" key="4">
    <source>
        <dbReference type="EMBL" id="ORZ24524.1"/>
    </source>
</evidence>
<evidence type="ECO:0000313" key="5">
    <source>
        <dbReference type="Proteomes" id="UP000193560"/>
    </source>
</evidence>
<dbReference type="PANTHER" id="PTHR24201:SF16">
    <property type="entry name" value="ANKYRIN-1-LIKE-RELATED"/>
    <property type="match status" value="1"/>
</dbReference>
<dbReference type="Pfam" id="PF12796">
    <property type="entry name" value="Ank_2"/>
    <property type="match status" value="1"/>
</dbReference>
<dbReference type="OrthoDB" id="426293at2759"/>
<proteinExistence type="predicted"/>
<dbReference type="AlphaFoldDB" id="A0A1X2IYW9"/>
<dbReference type="Proteomes" id="UP000193560">
    <property type="component" value="Unassembled WGS sequence"/>
</dbReference>
<protein>
    <submittedName>
        <fullName evidence="4">Ankyrin repeat-containing domain protein</fullName>
    </submittedName>
</protein>
<evidence type="ECO:0000256" key="3">
    <source>
        <dbReference type="PROSITE-ProRule" id="PRU00023"/>
    </source>
</evidence>
<feature type="repeat" description="ANK" evidence="3">
    <location>
        <begin position="188"/>
        <end position="208"/>
    </location>
</feature>
<dbReference type="EMBL" id="MCGE01000002">
    <property type="protein sequence ID" value="ORZ24524.1"/>
    <property type="molecule type" value="Genomic_DNA"/>
</dbReference>
<dbReference type="PANTHER" id="PTHR24201">
    <property type="entry name" value="ANK_REP_REGION DOMAIN-CONTAINING PROTEIN"/>
    <property type="match status" value="1"/>
</dbReference>
<dbReference type="Gene3D" id="1.25.40.20">
    <property type="entry name" value="Ankyrin repeat-containing domain"/>
    <property type="match status" value="2"/>
</dbReference>
<comment type="caution">
    <text evidence="4">The sequence shown here is derived from an EMBL/GenBank/DDBJ whole genome shotgun (WGS) entry which is preliminary data.</text>
</comment>
<reference evidence="4 5" key="1">
    <citation type="submission" date="2016-07" db="EMBL/GenBank/DDBJ databases">
        <title>Pervasive Adenine N6-methylation of Active Genes in Fungi.</title>
        <authorList>
            <consortium name="DOE Joint Genome Institute"/>
            <person name="Mondo S.J."/>
            <person name="Dannebaum R.O."/>
            <person name="Kuo R.C."/>
            <person name="Labutti K."/>
            <person name="Haridas S."/>
            <person name="Kuo A."/>
            <person name="Salamov A."/>
            <person name="Ahrendt S.R."/>
            <person name="Lipzen A."/>
            <person name="Sullivan W."/>
            <person name="Andreopoulos W.B."/>
            <person name="Clum A."/>
            <person name="Lindquist E."/>
            <person name="Daum C."/>
            <person name="Ramamoorthy G.K."/>
            <person name="Gryganskyi A."/>
            <person name="Culley D."/>
            <person name="Magnuson J.K."/>
            <person name="James T.Y."/>
            <person name="O'Malley M.A."/>
            <person name="Stajich J.E."/>
            <person name="Spatafora J.W."/>
            <person name="Visel A."/>
            <person name="Grigoriev I.V."/>
        </authorList>
    </citation>
    <scope>NUCLEOTIDE SEQUENCE [LARGE SCALE GENOMIC DNA]</scope>
    <source>
        <strain evidence="4 5">NRRL 1336</strain>
    </source>
</reference>
<dbReference type="SUPFAM" id="SSF48403">
    <property type="entry name" value="Ankyrin repeat"/>
    <property type="match status" value="1"/>
</dbReference>
<dbReference type="PROSITE" id="PS50297">
    <property type="entry name" value="ANK_REP_REGION"/>
    <property type="match status" value="2"/>
</dbReference>
<dbReference type="STRING" id="90262.A0A1X2IYW9"/>
<organism evidence="4 5">
    <name type="scientific">Absidia repens</name>
    <dbReference type="NCBI Taxonomy" id="90262"/>
    <lineage>
        <taxon>Eukaryota</taxon>
        <taxon>Fungi</taxon>
        <taxon>Fungi incertae sedis</taxon>
        <taxon>Mucoromycota</taxon>
        <taxon>Mucoromycotina</taxon>
        <taxon>Mucoromycetes</taxon>
        <taxon>Mucorales</taxon>
        <taxon>Cunninghamellaceae</taxon>
        <taxon>Absidia</taxon>
    </lineage>
</organism>
<accession>A0A1X2IYW9</accession>
<keyword evidence="1" id="KW-0677">Repeat</keyword>
<dbReference type="SMART" id="SM00248">
    <property type="entry name" value="ANK"/>
    <property type="match status" value="6"/>
</dbReference>
<dbReference type="InterPro" id="IPR050776">
    <property type="entry name" value="Ank_Repeat/CDKN_Inhibitor"/>
</dbReference>
<dbReference type="InterPro" id="IPR002110">
    <property type="entry name" value="Ankyrin_rpt"/>
</dbReference>
<dbReference type="PROSITE" id="PS50088">
    <property type="entry name" value="ANK_REPEAT"/>
    <property type="match status" value="2"/>
</dbReference>
<evidence type="ECO:0000256" key="1">
    <source>
        <dbReference type="ARBA" id="ARBA00022737"/>
    </source>
</evidence>